<keyword evidence="3" id="KW-0812">Transmembrane</keyword>
<keyword evidence="3" id="KW-1133">Transmembrane helix</keyword>
<comment type="caution">
    <text evidence="5">The sequence shown here is derived from an EMBL/GenBank/DDBJ whole genome shotgun (WGS) entry which is preliminary data.</text>
</comment>
<feature type="transmembrane region" description="Helical" evidence="3">
    <location>
        <begin position="31"/>
        <end position="51"/>
    </location>
</feature>
<dbReference type="Proteomes" id="UP000521872">
    <property type="component" value="Unassembled WGS sequence"/>
</dbReference>
<keyword evidence="3" id="KW-0472">Membrane</keyword>
<proteinExistence type="predicted"/>
<feature type="region of interest" description="Disordered" evidence="2">
    <location>
        <begin position="508"/>
        <end position="529"/>
    </location>
</feature>
<name>A0A8H4QKT8_9AGAR</name>
<dbReference type="InterPro" id="IPR029058">
    <property type="entry name" value="AB_hydrolase_fold"/>
</dbReference>
<evidence type="ECO:0000256" key="1">
    <source>
        <dbReference type="ARBA" id="ARBA00022801"/>
    </source>
</evidence>
<dbReference type="Gene3D" id="3.40.50.1820">
    <property type="entry name" value="alpha/beta hydrolase"/>
    <property type="match status" value="1"/>
</dbReference>
<evidence type="ECO:0000313" key="5">
    <source>
        <dbReference type="EMBL" id="KAF4612889.1"/>
    </source>
</evidence>
<reference evidence="5 6" key="1">
    <citation type="submission" date="2019-12" db="EMBL/GenBank/DDBJ databases">
        <authorList>
            <person name="Floudas D."/>
            <person name="Bentzer J."/>
            <person name="Ahren D."/>
            <person name="Johansson T."/>
            <person name="Persson P."/>
            <person name="Tunlid A."/>
        </authorList>
    </citation>
    <scope>NUCLEOTIDE SEQUENCE [LARGE SCALE GENOMIC DNA]</scope>
    <source>
        <strain evidence="5 6">CBS 102.39</strain>
    </source>
</reference>
<dbReference type="InterPro" id="IPR013094">
    <property type="entry name" value="AB_hydrolase_3"/>
</dbReference>
<dbReference type="AlphaFoldDB" id="A0A8H4QKT8"/>
<keyword evidence="6" id="KW-1185">Reference proteome</keyword>
<evidence type="ECO:0000313" key="6">
    <source>
        <dbReference type="Proteomes" id="UP000521872"/>
    </source>
</evidence>
<dbReference type="SUPFAM" id="SSF53474">
    <property type="entry name" value="alpha/beta-Hydrolases"/>
    <property type="match status" value="1"/>
</dbReference>
<dbReference type="GO" id="GO:0016787">
    <property type="term" value="F:hydrolase activity"/>
    <property type="evidence" value="ECO:0007669"/>
    <property type="project" value="UniProtKB-KW"/>
</dbReference>
<gene>
    <name evidence="5" type="ORF">D9613_011111</name>
</gene>
<accession>A0A8H4QKT8</accession>
<dbReference type="EMBL" id="JAACJL010000046">
    <property type="protein sequence ID" value="KAF4612889.1"/>
    <property type="molecule type" value="Genomic_DNA"/>
</dbReference>
<dbReference type="InterPro" id="IPR050300">
    <property type="entry name" value="GDXG_lipolytic_enzyme"/>
</dbReference>
<evidence type="ECO:0000256" key="2">
    <source>
        <dbReference type="SAM" id="MobiDB-lite"/>
    </source>
</evidence>
<organism evidence="5 6">
    <name type="scientific">Agrocybe pediades</name>
    <dbReference type="NCBI Taxonomy" id="84607"/>
    <lineage>
        <taxon>Eukaryota</taxon>
        <taxon>Fungi</taxon>
        <taxon>Dikarya</taxon>
        <taxon>Basidiomycota</taxon>
        <taxon>Agaricomycotina</taxon>
        <taxon>Agaricomycetes</taxon>
        <taxon>Agaricomycetidae</taxon>
        <taxon>Agaricales</taxon>
        <taxon>Agaricineae</taxon>
        <taxon>Strophariaceae</taxon>
        <taxon>Agrocybe</taxon>
    </lineage>
</organism>
<dbReference type="PANTHER" id="PTHR48081">
    <property type="entry name" value="AB HYDROLASE SUPERFAMILY PROTEIN C4A8.06C"/>
    <property type="match status" value="1"/>
</dbReference>
<feature type="domain" description="Alpha/beta hydrolase fold-3" evidence="4">
    <location>
        <begin position="174"/>
        <end position="293"/>
    </location>
</feature>
<protein>
    <recommendedName>
        <fullName evidence="4">Alpha/beta hydrolase fold-3 domain-containing protein</fullName>
    </recommendedName>
</protein>
<dbReference type="PANTHER" id="PTHR48081:SF8">
    <property type="entry name" value="ALPHA_BETA HYDROLASE FOLD-3 DOMAIN-CONTAINING PROTEIN-RELATED"/>
    <property type="match status" value="1"/>
</dbReference>
<dbReference type="Pfam" id="PF07859">
    <property type="entry name" value="Abhydrolase_3"/>
    <property type="match status" value="1"/>
</dbReference>
<sequence>MAIPKIYDDNPPYPHYDHLPYAKEPWKSAYVFWRLFTTLALVPVWVTYYAVLPRRYRPRASWNLRQIVNVNFTRRIFKVTEVAGVTWGTRDPTVAPDQSTLKETRFEWVPPLPEGFRTGIVNDSIPFTKVGCYIWPKKPHDDIQKVKTMTQDAQHLTSNVDLESGTDKVPLVGIFMHGGGYCHMSAHESSRTSRIPRQLIKRKILHEVYSVEYRLLQHAPFPAVVMDAAAVYAYVVEQYGIEHKKCKVILIGDSSGGNLVLSLARWLRDEGHLPLPDGLLLLSPSCDTSHSLPETLSSYIPRPNQFTDYLVDTPEPRALLQRTFLGFKYSPEKPSVEEERRLMEVVHSEYVSPCSPIVLKRWGHDLKQDPEGEHEAKFVRHIFQRLPTLLRTTRDPQNLAVAGPNTTEFALVSDNPYHKSCRFPKLFGDFPRTIIVCGDAERLVREVRSLATAMETDGVDLQVHWARDACHDPLMLNEFWWDKTVLNEIWDAISSWAKGFKDEVPYADESPANSKSSVPQLPPTHQVMS</sequence>
<evidence type="ECO:0000256" key="3">
    <source>
        <dbReference type="SAM" id="Phobius"/>
    </source>
</evidence>
<keyword evidence="1" id="KW-0378">Hydrolase</keyword>
<evidence type="ECO:0000259" key="4">
    <source>
        <dbReference type="Pfam" id="PF07859"/>
    </source>
</evidence>